<reference evidence="1 2" key="1">
    <citation type="submission" date="2020-07" db="EMBL/GenBank/DDBJ databases">
        <title>Genomic Encyclopedia of Type Strains, Phase IV (KMG-IV): sequencing the most valuable type-strain genomes for metagenomic binning, comparative biology and taxonomic classification.</title>
        <authorList>
            <person name="Goeker M."/>
        </authorList>
    </citation>
    <scope>NUCLEOTIDE SEQUENCE [LARGE SCALE GENOMIC DNA]</scope>
    <source>
        <strain evidence="1 2">DSM 15730</strain>
    </source>
</reference>
<proteinExistence type="predicted"/>
<dbReference type="EMBL" id="JACDUT010000004">
    <property type="protein sequence ID" value="MBA2874712.1"/>
    <property type="molecule type" value="Genomic_DNA"/>
</dbReference>
<dbReference type="AlphaFoldDB" id="A0A7V9Z614"/>
<protein>
    <submittedName>
        <fullName evidence="1">Uncharacterized protein</fullName>
    </submittedName>
</protein>
<dbReference type="Proteomes" id="UP000523087">
    <property type="component" value="Unassembled WGS sequence"/>
</dbReference>
<evidence type="ECO:0000313" key="2">
    <source>
        <dbReference type="Proteomes" id="UP000523087"/>
    </source>
</evidence>
<comment type="caution">
    <text evidence="1">The sequence shown here is derived from an EMBL/GenBank/DDBJ whole genome shotgun (WGS) entry which is preliminary data.</text>
</comment>
<accession>A0A7V9Z614</accession>
<name>A0A7V9Z614_9BACL</name>
<sequence length="60" mass="7340">MSIVHWAVKEKYRKRITRWTGYIQRWSSVHNVVDHFHVYHLKVLLADCEIKPMINLICYL</sequence>
<gene>
    <name evidence="1" type="ORF">HNR31_001483</name>
</gene>
<keyword evidence="2" id="KW-1185">Reference proteome</keyword>
<evidence type="ECO:0000313" key="1">
    <source>
        <dbReference type="EMBL" id="MBA2874712.1"/>
    </source>
</evidence>
<organism evidence="1 2">
    <name type="scientific">Thermaerobacillus caldiproteolyticus</name>
    <dbReference type="NCBI Taxonomy" id="247480"/>
    <lineage>
        <taxon>Bacteria</taxon>
        <taxon>Bacillati</taxon>
        <taxon>Bacillota</taxon>
        <taxon>Bacilli</taxon>
        <taxon>Bacillales</taxon>
        <taxon>Anoxybacillaceae</taxon>
        <taxon>Thermaerobacillus</taxon>
    </lineage>
</organism>